<dbReference type="InterPro" id="IPR009075">
    <property type="entry name" value="AcylCo_DH/oxidase_C"/>
</dbReference>
<dbReference type="SUPFAM" id="SSF56645">
    <property type="entry name" value="Acyl-CoA dehydrogenase NM domain-like"/>
    <property type="match status" value="1"/>
</dbReference>
<dbReference type="Gene3D" id="1.20.140.10">
    <property type="entry name" value="Butyryl-CoA Dehydrogenase, subunit A, domain 3"/>
    <property type="match status" value="1"/>
</dbReference>
<evidence type="ECO:0000313" key="10">
    <source>
        <dbReference type="EMBL" id="RLV47441.1"/>
    </source>
</evidence>
<dbReference type="InterPro" id="IPR036250">
    <property type="entry name" value="AcylCo_DH-like_C"/>
</dbReference>
<keyword evidence="11" id="KW-1185">Reference proteome</keyword>
<dbReference type="InterPro" id="IPR052161">
    <property type="entry name" value="Mycobact_Acyl-CoA_DH"/>
</dbReference>
<feature type="domain" description="Acyl-CoA dehydrogenase/oxidase C-terminal" evidence="7">
    <location>
        <begin position="234"/>
        <end position="382"/>
    </location>
</feature>
<dbReference type="Gene3D" id="1.10.540.10">
    <property type="entry name" value="Acyl-CoA dehydrogenase/oxidase, N-terminal domain"/>
    <property type="match status" value="1"/>
</dbReference>
<dbReference type="InterPro" id="IPR009100">
    <property type="entry name" value="AcylCoA_DH/oxidase_NM_dom_sf"/>
</dbReference>
<dbReference type="InterPro" id="IPR006091">
    <property type="entry name" value="Acyl-CoA_Oxase/DH_mid-dom"/>
</dbReference>
<evidence type="ECO:0000259" key="8">
    <source>
        <dbReference type="Pfam" id="PF02770"/>
    </source>
</evidence>
<feature type="domain" description="Acyl-CoA dehydrogenase/oxidase N-terminal" evidence="9">
    <location>
        <begin position="11"/>
        <end position="123"/>
    </location>
</feature>
<evidence type="ECO:0000259" key="9">
    <source>
        <dbReference type="Pfam" id="PF02771"/>
    </source>
</evidence>
<comment type="cofactor">
    <cofactor evidence="1 6">
        <name>FAD</name>
        <dbReference type="ChEBI" id="CHEBI:57692"/>
    </cofactor>
</comment>
<keyword evidence="4 6" id="KW-0274">FAD</keyword>
<dbReference type="SUPFAM" id="SSF47203">
    <property type="entry name" value="Acyl-CoA dehydrogenase C-terminal domain-like"/>
    <property type="match status" value="1"/>
</dbReference>
<dbReference type="GO" id="GO:0016627">
    <property type="term" value="F:oxidoreductase activity, acting on the CH-CH group of donors"/>
    <property type="evidence" value="ECO:0007669"/>
    <property type="project" value="InterPro"/>
</dbReference>
<dbReference type="AlphaFoldDB" id="A0A3L8NX64"/>
<dbReference type="PANTHER" id="PTHR43292:SF3">
    <property type="entry name" value="ACYL-COA DEHYDROGENASE FADE29"/>
    <property type="match status" value="1"/>
</dbReference>
<comment type="caution">
    <text evidence="10">The sequence shown here is derived from an EMBL/GenBank/DDBJ whole genome shotgun (WGS) entry which is preliminary data.</text>
</comment>
<dbReference type="Proteomes" id="UP000281708">
    <property type="component" value="Unassembled WGS sequence"/>
</dbReference>
<dbReference type="PANTHER" id="PTHR43292">
    <property type="entry name" value="ACYL-COA DEHYDROGENASE"/>
    <property type="match status" value="1"/>
</dbReference>
<keyword evidence="3 6" id="KW-0285">Flavoprotein</keyword>
<evidence type="ECO:0000256" key="1">
    <source>
        <dbReference type="ARBA" id="ARBA00001974"/>
    </source>
</evidence>
<evidence type="ECO:0000313" key="11">
    <source>
        <dbReference type="Proteomes" id="UP000281708"/>
    </source>
</evidence>
<evidence type="ECO:0000259" key="7">
    <source>
        <dbReference type="Pfam" id="PF00441"/>
    </source>
</evidence>
<dbReference type="EMBL" id="RDBE01000010">
    <property type="protein sequence ID" value="RLV47441.1"/>
    <property type="molecule type" value="Genomic_DNA"/>
</dbReference>
<gene>
    <name evidence="10" type="ORF">D9V37_14655</name>
</gene>
<name>A0A3L8NX64_9ACTN</name>
<dbReference type="InterPro" id="IPR037069">
    <property type="entry name" value="AcylCoA_DH/ox_N_sf"/>
</dbReference>
<dbReference type="FunFam" id="2.40.110.10:FF:000011">
    <property type="entry name" value="Acyl-CoA dehydrogenase FadE34"/>
    <property type="match status" value="1"/>
</dbReference>
<dbReference type="InterPro" id="IPR013786">
    <property type="entry name" value="AcylCoA_DH/ox_N"/>
</dbReference>
<evidence type="ECO:0000256" key="2">
    <source>
        <dbReference type="ARBA" id="ARBA00009347"/>
    </source>
</evidence>
<sequence length="385" mass="42897">MSVDFSDSEAAASLRQELRGLVREHVPGTFLGAFTSDPQDLALAQSFCRLLAEKHQLTPAWPVEYGGNAASPWEQAVVREEMWAHFEPRGAQYMGVNWVGPAIMRFGTDQQKEEHLGRIAGGEVIWCQGFSEPEAGSDLASLRTAAIEDGDGWRVEGQKVWTSYATMADWCFLLTRTNRDAPKHRGITVFLVPMDRAGIKVVPIKAMVGPHHLNEVFFEGVHVTGDDVLGEVDAGWNIVREALAFERVGIARYARCDRLLNMAPAALDDRWETLPVELKERWAAALVHVRQSRLLAYRVIQLVETGEVDPADTAAYRIAATQTDQEVAEVLMDMLEERATGASSRDQLFERAVDDHWRYAQAATVASGSIEVQRLLLSRALLKDR</sequence>
<dbReference type="Gene3D" id="2.40.110.10">
    <property type="entry name" value="Butyryl-CoA Dehydrogenase, subunit A, domain 2"/>
    <property type="match status" value="1"/>
</dbReference>
<dbReference type="OrthoDB" id="9770681at2"/>
<accession>A0A3L8NX64</accession>
<evidence type="ECO:0000256" key="3">
    <source>
        <dbReference type="ARBA" id="ARBA00022630"/>
    </source>
</evidence>
<dbReference type="Pfam" id="PF00441">
    <property type="entry name" value="Acyl-CoA_dh_1"/>
    <property type="match status" value="1"/>
</dbReference>
<comment type="similarity">
    <text evidence="2 6">Belongs to the acyl-CoA dehydrogenase family.</text>
</comment>
<feature type="domain" description="Acyl-CoA oxidase/dehydrogenase middle" evidence="8">
    <location>
        <begin position="127"/>
        <end position="220"/>
    </location>
</feature>
<reference evidence="10 11" key="1">
    <citation type="submission" date="2018-10" db="EMBL/GenBank/DDBJ databases">
        <title>Marmoricola sp. 4Q3S-7 whole genome shotgun sequence.</title>
        <authorList>
            <person name="Li F."/>
        </authorList>
    </citation>
    <scope>NUCLEOTIDE SEQUENCE [LARGE SCALE GENOMIC DNA]</scope>
    <source>
        <strain evidence="10 11">4Q3S-7</strain>
    </source>
</reference>
<organism evidence="10 11">
    <name type="scientific">Nocardioides mangrovicus</name>
    <dbReference type="NCBI Taxonomy" id="2478913"/>
    <lineage>
        <taxon>Bacteria</taxon>
        <taxon>Bacillati</taxon>
        <taxon>Actinomycetota</taxon>
        <taxon>Actinomycetes</taxon>
        <taxon>Propionibacteriales</taxon>
        <taxon>Nocardioidaceae</taxon>
        <taxon>Nocardioides</taxon>
    </lineage>
</organism>
<dbReference type="Pfam" id="PF02770">
    <property type="entry name" value="Acyl-CoA_dh_M"/>
    <property type="match status" value="1"/>
</dbReference>
<dbReference type="GO" id="GO:0050660">
    <property type="term" value="F:flavin adenine dinucleotide binding"/>
    <property type="evidence" value="ECO:0007669"/>
    <property type="project" value="InterPro"/>
</dbReference>
<evidence type="ECO:0000256" key="4">
    <source>
        <dbReference type="ARBA" id="ARBA00022827"/>
    </source>
</evidence>
<evidence type="ECO:0000256" key="6">
    <source>
        <dbReference type="RuleBase" id="RU362125"/>
    </source>
</evidence>
<proteinExistence type="inferred from homology"/>
<keyword evidence="5 6" id="KW-0560">Oxidoreductase</keyword>
<dbReference type="InterPro" id="IPR046373">
    <property type="entry name" value="Acyl-CoA_Oxase/DH_mid-dom_sf"/>
</dbReference>
<protein>
    <submittedName>
        <fullName evidence="10">Acyl-CoA dehydrogenase</fullName>
    </submittedName>
</protein>
<dbReference type="GO" id="GO:0005886">
    <property type="term" value="C:plasma membrane"/>
    <property type="evidence" value="ECO:0007669"/>
    <property type="project" value="TreeGrafter"/>
</dbReference>
<dbReference type="Pfam" id="PF02771">
    <property type="entry name" value="Acyl-CoA_dh_N"/>
    <property type="match status" value="1"/>
</dbReference>
<evidence type="ECO:0000256" key="5">
    <source>
        <dbReference type="ARBA" id="ARBA00023002"/>
    </source>
</evidence>